<dbReference type="RefSeq" id="WP_146791408.1">
    <property type="nucleotide sequence ID" value="NZ_BAABIO010000003.1"/>
</dbReference>
<feature type="chain" id="PRO_5022773859" evidence="1">
    <location>
        <begin position="18"/>
        <end position="160"/>
    </location>
</feature>
<evidence type="ECO:0000313" key="2">
    <source>
        <dbReference type="EMBL" id="QEC58250.1"/>
    </source>
</evidence>
<dbReference type="EMBL" id="CP042433">
    <property type="protein sequence ID" value="QEC58250.1"/>
    <property type="molecule type" value="Genomic_DNA"/>
</dbReference>
<protein>
    <submittedName>
        <fullName evidence="2">Thioredoxin family protein</fullName>
    </submittedName>
</protein>
<gene>
    <name evidence="2" type="ORF">FSB75_20850</name>
</gene>
<keyword evidence="3" id="KW-1185">Reference proteome</keyword>
<accession>A0A5B8UQI8</accession>
<dbReference type="KEGG" id="fgg:FSB75_20850"/>
<dbReference type="SUPFAM" id="SSF52833">
    <property type="entry name" value="Thioredoxin-like"/>
    <property type="match status" value="1"/>
</dbReference>
<evidence type="ECO:0000313" key="3">
    <source>
        <dbReference type="Proteomes" id="UP000321204"/>
    </source>
</evidence>
<proteinExistence type="predicted"/>
<dbReference type="InterPro" id="IPR036249">
    <property type="entry name" value="Thioredoxin-like_sf"/>
</dbReference>
<keyword evidence="1" id="KW-0732">Signal</keyword>
<dbReference type="Gene3D" id="3.40.30.10">
    <property type="entry name" value="Glutaredoxin"/>
    <property type="match status" value="1"/>
</dbReference>
<sequence length="160" mass="18403">MRYLFILALFVSLQSFASDSTKLYNLSANVKKDIATALSKAKKEGKHVLIQVGGNWCIWCYRFHDFVEKDTALNRIENESYVVYHLNYSKENKNLEALKSFGFPQRFGFPVFVILDANGNRLHTQDSSLLEEGKGYNAQKVKSFFEAWSPAALNEKNYKE</sequence>
<dbReference type="OrthoDB" id="195735at2"/>
<evidence type="ECO:0000256" key="1">
    <source>
        <dbReference type="SAM" id="SignalP"/>
    </source>
</evidence>
<dbReference type="AlphaFoldDB" id="A0A5B8UQI8"/>
<reference evidence="2 3" key="1">
    <citation type="journal article" date="2015" name="Int. J. Syst. Evol. Microbiol.">
        <title>Flavisolibacter ginsenosidimutans sp. nov., with ginsenoside-converting activity isolated from soil used for cultivating ginseng.</title>
        <authorList>
            <person name="Zhao Y."/>
            <person name="Liu Q."/>
            <person name="Kang M.S."/>
            <person name="Jin F."/>
            <person name="Yu H."/>
            <person name="Im W.T."/>
        </authorList>
    </citation>
    <scope>NUCLEOTIDE SEQUENCE [LARGE SCALE GENOMIC DNA]</scope>
    <source>
        <strain evidence="2 3">Gsoil 636</strain>
    </source>
</reference>
<name>A0A5B8UQI8_9BACT</name>
<organism evidence="2 3">
    <name type="scientific">Flavisolibacter ginsenosidimutans</name>
    <dbReference type="NCBI Taxonomy" id="661481"/>
    <lineage>
        <taxon>Bacteria</taxon>
        <taxon>Pseudomonadati</taxon>
        <taxon>Bacteroidota</taxon>
        <taxon>Chitinophagia</taxon>
        <taxon>Chitinophagales</taxon>
        <taxon>Chitinophagaceae</taxon>
        <taxon>Flavisolibacter</taxon>
    </lineage>
</organism>
<dbReference type="Pfam" id="PF13899">
    <property type="entry name" value="Thioredoxin_7"/>
    <property type="match status" value="1"/>
</dbReference>
<feature type="signal peptide" evidence="1">
    <location>
        <begin position="1"/>
        <end position="17"/>
    </location>
</feature>
<dbReference type="Proteomes" id="UP000321204">
    <property type="component" value="Chromosome"/>
</dbReference>